<proteinExistence type="predicted"/>
<dbReference type="Proteomes" id="UP000280368">
    <property type="component" value="Unassembled WGS sequence"/>
</dbReference>
<evidence type="ECO:0000313" key="2">
    <source>
        <dbReference type="Proteomes" id="UP000280368"/>
    </source>
</evidence>
<gene>
    <name evidence="1" type="ORF">BC961_3068</name>
</gene>
<comment type="caution">
    <text evidence="1">The sequence shown here is derived from an EMBL/GenBank/DDBJ whole genome shotgun (WGS) entry which is preliminary data.</text>
</comment>
<keyword evidence="2" id="KW-1185">Reference proteome</keyword>
<evidence type="ECO:0008006" key="3">
    <source>
        <dbReference type="Google" id="ProtNLM"/>
    </source>
</evidence>
<evidence type="ECO:0000313" key="1">
    <source>
        <dbReference type="EMBL" id="RMA71494.1"/>
    </source>
</evidence>
<accession>A0A3L9ZGD4</accession>
<sequence>MKIKTKLNLGVGLLFLMIIILSLISAYSVFLIKIDTQNILKANYNTLEYSRNMLLSLEKISTDKNIDFSVFEKNLKSQMKNATEIGEKNANINLEKKFITLKNDFSNESVKNQIRQDIFEIMKLNMNAIKQKSDVATHTAETANLWIAITGTLCFLIAF</sequence>
<protein>
    <recommendedName>
        <fullName evidence="3">Chemoreceptor-like protein with four helix bundle sensory module</fullName>
    </recommendedName>
</protein>
<dbReference type="AlphaFoldDB" id="A0A3L9ZGD4"/>
<organism evidence="1 2">
    <name type="scientific">Flavobacterium weaverense</name>
    <dbReference type="NCBI Taxonomy" id="271156"/>
    <lineage>
        <taxon>Bacteria</taxon>
        <taxon>Pseudomonadati</taxon>
        <taxon>Bacteroidota</taxon>
        <taxon>Flavobacteriia</taxon>
        <taxon>Flavobacteriales</taxon>
        <taxon>Flavobacteriaceae</taxon>
        <taxon>Flavobacterium</taxon>
    </lineage>
</organism>
<dbReference type="EMBL" id="REFH01000015">
    <property type="protein sequence ID" value="RMA71494.1"/>
    <property type="molecule type" value="Genomic_DNA"/>
</dbReference>
<name>A0A3L9ZGD4_9FLAO</name>
<reference evidence="1 2" key="1">
    <citation type="submission" date="2018-10" db="EMBL/GenBank/DDBJ databases">
        <title>Genomic Encyclopedia of Archaeal and Bacterial Type Strains, Phase II (KMG-II): from individual species to whole genera.</title>
        <authorList>
            <person name="Goeker M."/>
        </authorList>
    </citation>
    <scope>NUCLEOTIDE SEQUENCE [LARGE SCALE GENOMIC DNA]</scope>
    <source>
        <strain evidence="1 2">DSM 19727</strain>
    </source>
</reference>
<feature type="non-terminal residue" evidence="1">
    <location>
        <position position="159"/>
    </location>
</feature>